<dbReference type="Pfam" id="PF01454">
    <property type="entry name" value="MAGE"/>
    <property type="match status" value="1"/>
</dbReference>
<feature type="region of interest" description="Disordered" evidence="1">
    <location>
        <begin position="1"/>
        <end position="74"/>
    </location>
</feature>
<dbReference type="KEGG" id="bbrx:BRETT_000203"/>
<name>A0A871R2T2_DEKBR</name>
<feature type="domain" description="MAGE" evidence="2">
    <location>
        <begin position="88"/>
        <end position="327"/>
    </location>
</feature>
<dbReference type="EMBL" id="CP063131">
    <property type="protein sequence ID" value="QOU18475.1"/>
    <property type="molecule type" value="Genomic_DNA"/>
</dbReference>
<accession>A0A871R2T2</accession>
<feature type="compositionally biased region" description="Basic residues" evidence="1">
    <location>
        <begin position="27"/>
        <end position="36"/>
    </location>
</feature>
<dbReference type="AlphaFoldDB" id="A0A871R2T2"/>
<dbReference type="Proteomes" id="UP000663131">
    <property type="component" value="Chromosome 3"/>
</dbReference>
<reference evidence="3" key="2">
    <citation type="journal article" name="BMC Genomics">
        <title>New genome assemblies reveal patterns of domestication and adaptation across Brettanomyces (Dekkera) species.</title>
        <authorList>
            <person name="Roach M.J."/>
            <person name="Borneman A.R."/>
        </authorList>
    </citation>
    <scope>NUCLEOTIDE SEQUENCE</scope>
    <source>
        <strain evidence="3">UCD 2041</strain>
    </source>
</reference>
<dbReference type="InterPro" id="IPR041899">
    <property type="entry name" value="MAGE_WH2"/>
</dbReference>
<feature type="compositionally biased region" description="Acidic residues" evidence="1">
    <location>
        <begin position="11"/>
        <end position="21"/>
    </location>
</feature>
<evidence type="ECO:0000259" key="2">
    <source>
        <dbReference type="Pfam" id="PF01454"/>
    </source>
</evidence>
<organism evidence="3 4">
    <name type="scientific">Dekkera bruxellensis</name>
    <name type="common">Brettanomyces custersii</name>
    <dbReference type="NCBI Taxonomy" id="5007"/>
    <lineage>
        <taxon>Eukaryota</taxon>
        <taxon>Fungi</taxon>
        <taxon>Dikarya</taxon>
        <taxon>Ascomycota</taxon>
        <taxon>Saccharomycotina</taxon>
        <taxon>Pichiomycetes</taxon>
        <taxon>Pichiales</taxon>
        <taxon>Pichiaceae</taxon>
        <taxon>Brettanomyces</taxon>
    </lineage>
</organism>
<dbReference type="InterPro" id="IPR002190">
    <property type="entry name" value="MHD_dom"/>
</dbReference>
<proteinExistence type="predicted"/>
<dbReference type="GeneID" id="64572129"/>
<dbReference type="RefSeq" id="XP_041134969.1">
    <property type="nucleotide sequence ID" value="XM_041278774.1"/>
</dbReference>
<reference evidence="3" key="1">
    <citation type="submission" date="2020-10" db="EMBL/GenBank/DDBJ databases">
        <authorList>
            <person name="Palmer J.M."/>
        </authorList>
    </citation>
    <scope>NUCLEOTIDE SEQUENCE</scope>
    <source>
        <strain evidence="3">UCD 2041</strain>
    </source>
</reference>
<protein>
    <recommendedName>
        <fullName evidence="2">MAGE domain-containing protein</fullName>
    </recommendedName>
</protein>
<dbReference type="Gene3D" id="1.10.10.1210">
    <property type="entry name" value="MAGE homology domain, winged helix WH2 motif"/>
    <property type="match status" value="1"/>
</dbReference>
<dbReference type="OrthoDB" id="205198at2759"/>
<gene>
    <name evidence="3" type="ORF">BRETT_000203</name>
</gene>
<evidence type="ECO:0000313" key="3">
    <source>
        <dbReference type="EMBL" id="QOU18475.1"/>
    </source>
</evidence>
<evidence type="ECO:0000313" key="4">
    <source>
        <dbReference type="Proteomes" id="UP000663131"/>
    </source>
</evidence>
<evidence type="ECO:0000256" key="1">
    <source>
        <dbReference type="SAM" id="MobiDB-lite"/>
    </source>
</evidence>
<sequence length="370" mass="42360">MSTRSSSGIPQDEDYTDEDSIYDLRDHRHRKHRKIRATSSREGEDESEGIEISNVGSSTNEETTPEYGMPSQLRNESGRMDELAFSFVRAILGLENKYQILNKNFISKVLETEGEKGTGIQFKRDILIRVNNILRPTFAMYLVPLASNREETRNSNEEYIMVNKLSERMKERTYKFFKQYTGRLNSIDDLRLNLATEKGQVTTFGKAEVKPATEAIQKGFKLMILSVILLHNNNISQADLLNVLDVNFNLHFQETKPIDILGNLTISQFISLMTQQEYIQISTTKDERSKKKNANNGRRRKVSTAVNADNSLLIYGLGRRALTEFSKDSFIAFFKNIYGDWDDDLQKSAEYTLKGIWGDSGEITTESTDH</sequence>